<reference evidence="3 4" key="1">
    <citation type="journal article" date="2021" name="BMC Biol.">
        <title>Horizontally acquired antibacterial genes associated with adaptive radiation of ladybird beetles.</title>
        <authorList>
            <person name="Li H.S."/>
            <person name="Tang X.F."/>
            <person name="Huang Y.H."/>
            <person name="Xu Z.Y."/>
            <person name="Chen M.L."/>
            <person name="Du X.Y."/>
            <person name="Qiu B.Y."/>
            <person name="Chen P.T."/>
            <person name="Zhang W."/>
            <person name="Slipinski A."/>
            <person name="Escalona H.E."/>
            <person name="Waterhouse R.M."/>
            <person name="Zwick A."/>
            <person name="Pang H."/>
        </authorList>
    </citation>
    <scope>NUCLEOTIDE SEQUENCE [LARGE SCALE GENOMIC DNA]</scope>
    <source>
        <strain evidence="3">SYSU2018</strain>
    </source>
</reference>
<keyword evidence="2" id="KW-0812">Transmembrane</keyword>
<dbReference type="Proteomes" id="UP001516400">
    <property type="component" value="Unassembled WGS sequence"/>
</dbReference>
<feature type="region of interest" description="Disordered" evidence="1">
    <location>
        <begin position="311"/>
        <end position="339"/>
    </location>
</feature>
<evidence type="ECO:0000256" key="2">
    <source>
        <dbReference type="SAM" id="Phobius"/>
    </source>
</evidence>
<organism evidence="3 4">
    <name type="scientific">Cryptolaemus montrouzieri</name>
    <dbReference type="NCBI Taxonomy" id="559131"/>
    <lineage>
        <taxon>Eukaryota</taxon>
        <taxon>Metazoa</taxon>
        <taxon>Ecdysozoa</taxon>
        <taxon>Arthropoda</taxon>
        <taxon>Hexapoda</taxon>
        <taxon>Insecta</taxon>
        <taxon>Pterygota</taxon>
        <taxon>Neoptera</taxon>
        <taxon>Endopterygota</taxon>
        <taxon>Coleoptera</taxon>
        <taxon>Polyphaga</taxon>
        <taxon>Cucujiformia</taxon>
        <taxon>Coccinelloidea</taxon>
        <taxon>Coccinellidae</taxon>
        <taxon>Scymninae</taxon>
        <taxon>Scymnini</taxon>
        <taxon>Cryptolaemus</taxon>
    </lineage>
</organism>
<proteinExistence type="predicted"/>
<sequence length="339" mass="38664">MRRDHSIKIMKLNEKISFILIFTVFKLPNCLGYTKVNFENEKVAFCSKIKILGTYTQHLGHHANSGFILEDEFQMHSKQWQDDLVCTFKVSHPTGTDGVFAVIQSLSMRRNKTTGQCIDYIQFRAKDGTNSDQFCGKFLVSNMNGEPSTQDGIYYGNSFRTKHHKLHVYINIGKQPFREKNDKVEFKIVFTAYQNCSPDTILDLSYRPCKELSNFCIYNGFFNDGYVNCPLPGCVDEGSCSKFNVVQKPPSAGTKLLVGSISFLFILFVTFLISVWACKKHKVACFSEHFSNPDRSRQTRVMEMNEQAIAVSGDSQPSVPPIEVDKDLPPKYEDLFPDR</sequence>
<feature type="transmembrane region" description="Helical" evidence="2">
    <location>
        <begin position="256"/>
        <end position="278"/>
    </location>
</feature>
<evidence type="ECO:0000256" key="1">
    <source>
        <dbReference type="SAM" id="MobiDB-lite"/>
    </source>
</evidence>
<keyword evidence="2" id="KW-0472">Membrane</keyword>
<protein>
    <submittedName>
        <fullName evidence="3">Uncharacterized protein</fullName>
    </submittedName>
</protein>
<keyword evidence="2" id="KW-1133">Transmembrane helix</keyword>
<dbReference type="EMBL" id="JABFTP020000021">
    <property type="protein sequence ID" value="KAL3268589.1"/>
    <property type="molecule type" value="Genomic_DNA"/>
</dbReference>
<keyword evidence="4" id="KW-1185">Reference proteome</keyword>
<comment type="caution">
    <text evidence="3">The sequence shown here is derived from an EMBL/GenBank/DDBJ whole genome shotgun (WGS) entry which is preliminary data.</text>
</comment>
<feature type="compositionally biased region" description="Basic and acidic residues" evidence="1">
    <location>
        <begin position="323"/>
        <end position="339"/>
    </location>
</feature>
<dbReference type="AlphaFoldDB" id="A0ABD2MQG8"/>
<name>A0ABD2MQG8_9CUCU</name>
<accession>A0ABD2MQG8</accession>
<evidence type="ECO:0000313" key="3">
    <source>
        <dbReference type="EMBL" id="KAL3268589.1"/>
    </source>
</evidence>
<evidence type="ECO:0000313" key="4">
    <source>
        <dbReference type="Proteomes" id="UP001516400"/>
    </source>
</evidence>
<gene>
    <name evidence="3" type="ORF">HHI36_007697</name>
</gene>